<sequence>MLCSFYLHLYDYLSLLRFWIHILMAYLFTLWTLYVLYKEYDNVAFMRLHFLASQHRRVDQFTVSSSLLTLQTPCRVKEKWAGTAAGERNDDGLPVATTREECEGVGKNSTEQ</sequence>
<organism evidence="3 4">
    <name type="scientific">Zingiber officinale</name>
    <name type="common">Ginger</name>
    <name type="synonym">Amomum zingiber</name>
    <dbReference type="NCBI Taxonomy" id="94328"/>
    <lineage>
        <taxon>Eukaryota</taxon>
        <taxon>Viridiplantae</taxon>
        <taxon>Streptophyta</taxon>
        <taxon>Embryophyta</taxon>
        <taxon>Tracheophyta</taxon>
        <taxon>Spermatophyta</taxon>
        <taxon>Magnoliopsida</taxon>
        <taxon>Liliopsida</taxon>
        <taxon>Zingiberales</taxon>
        <taxon>Zingiberaceae</taxon>
        <taxon>Zingiber</taxon>
    </lineage>
</organism>
<evidence type="ECO:0000313" key="3">
    <source>
        <dbReference type="EMBL" id="KAG6477906.1"/>
    </source>
</evidence>
<comment type="caution">
    <text evidence="3">The sequence shown here is derived from an EMBL/GenBank/DDBJ whole genome shotgun (WGS) entry which is preliminary data.</text>
</comment>
<name>A0A8J5EZG5_ZINOF</name>
<gene>
    <name evidence="3" type="ORF">ZIOFF_061338</name>
</gene>
<dbReference type="Proteomes" id="UP000734854">
    <property type="component" value="Unassembled WGS sequence"/>
</dbReference>
<accession>A0A8J5EZG5</accession>
<evidence type="ECO:0000313" key="4">
    <source>
        <dbReference type="Proteomes" id="UP000734854"/>
    </source>
</evidence>
<keyword evidence="2" id="KW-0472">Membrane</keyword>
<proteinExistence type="predicted"/>
<evidence type="ECO:0000256" key="1">
    <source>
        <dbReference type="SAM" id="MobiDB-lite"/>
    </source>
</evidence>
<keyword evidence="2" id="KW-1133">Transmembrane helix</keyword>
<keyword evidence="2" id="KW-0812">Transmembrane</keyword>
<evidence type="ECO:0000256" key="2">
    <source>
        <dbReference type="SAM" id="Phobius"/>
    </source>
</evidence>
<feature type="region of interest" description="Disordered" evidence="1">
    <location>
        <begin position="81"/>
        <end position="112"/>
    </location>
</feature>
<dbReference type="AlphaFoldDB" id="A0A8J5EZG5"/>
<feature type="transmembrane region" description="Helical" evidence="2">
    <location>
        <begin position="18"/>
        <end position="37"/>
    </location>
</feature>
<keyword evidence="4" id="KW-1185">Reference proteome</keyword>
<protein>
    <submittedName>
        <fullName evidence="3">Uncharacterized protein</fullName>
    </submittedName>
</protein>
<reference evidence="3 4" key="1">
    <citation type="submission" date="2020-08" db="EMBL/GenBank/DDBJ databases">
        <title>Plant Genome Project.</title>
        <authorList>
            <person name="Zhang R.-G."/>
        </authorList>
    </citation>
    <scope>NUCLEOTIDE SEQUENCE [LARGE SCALE GENOMIC DNA]</scope>
    <source>
        <tissue evidence="3">Rhizome</tissue>
    </source>
</reference>
<dbReference type="EMBL" id="JACMSC010000017">
    <property type="protein sequence ID" value="KAG6477906.1"/>
    <property type="molecule type" value="Genomic_DNA"/>
</dbReference>